<dbReference type="InterPro" id="IPR002347">
    <property type="entry name" value="SDR_fam"/>
</dbReference>
<feature type="domain" description="Ketoreductase" evidence="4">
    <location>
        <begin position="366"/>
        <end position="505"/>
    </location>
</feature>
<dbReference type="Gene3D" id="3.30.1370.10">
    <property type="entry name" value="K Homology domain, type 1"/>
    <property type="match status" value="1"/>
</dbReference>
<protein>
    <submittedName>
        <fullName evidence="5">Uncharacterized protein</fullName>
    </submittedName>
</protein>
<dbReference type="SUPFAM" id="SSF54791">
    <property type="entry name" value="Eukaryotic type KH-domain (KH-domain type I)"/>
    <property type="match status" value="1"/>
</dbReference>
<keyword evidence="1" id="KW-0560">Oxidoreductase</keyword>
<dbReference type="InterPro" id="IPR019510">
    <property type="entry name" value="AKAP7-like_phosphoesterase"/>
</dbReference>
<dbReference type="VEuPathDB" id="VectorBase:ASTEI01474"/>
<dbReference type="InterPro" id="IPR009097">
    <property type="entry name" value="Cyclic_Pdiesterase"/>
</dbReference>
<dbReference type="GO" id="GO:0010468">
    <property type="term" value="P:regulation of gene expression"/>
    <property type="evidence" value="ECO:0007669"/>
    <property type="project" value="UniProtKB-ARBA"/>
</dbReference>
<name>A0A182XZ38_ANOST</name>
<dbReference type="VEuPathDB" id="VectorBase:ASTE002324"/>
<dbReference type="SMART" id="SM00322">
    <property type="entry name" value="KH"/>
    <property type="match status" value="1"/>
</dbReference>
<dbReference type="EnsemblMetazoa" id="ASTEI01474-RA">
    <property type="protein sequence ID" value="ASTEI01474-PA"/>
    <property type="gene ID" value="ASTEI01474"/>
</dbReference>
<dbReference type="Gene3D" id="3.90.1140.10">
    <property type="entry name" value="Cyclic phosphodiesterase"/>
    <property type="match status" value="1"/>
</dbReference>
<dbReference type="InterPro" id="IPR057326">
    <property type="entry name" value="KR_dom"/>
</dbReference>
<dbReference type="SMART" id="SM00822">
    <property type="entry name" value="PKS_KR"/>
    <property type="match status" value="1"/>
</dbReference>
<sequence>MDVMSPQLMWIGTRCYRVNQTKSTVHEEATSERPLAYVEEDIYGEDEREEEYEIEVTNTGKFQTSFHVPSAFYAMIIGAKGQTRQRLEAETKAQIRVPKQGTTGDIVVSGTSRKSVSSARSRIELIVIGARNKQQFTHFLSVPLNVPEVTKRFLDFRHKVVNKLPRAFSVDESLFQQPEKLHITLCTMSLMDNEDRANAAQILLDCQESILSPIVKENGPLEIRVRGLEYMNDDPHAVDVLYAKIESPALQTAADQIYEYFIAKGLMQKKYDHVKLHATLINSLFRVSQTEPVSEREAERRRITFDASEILRLYGEFDFGSLVLNEIHLSQRFSTSCTGYYEATAVMKLLIIEGGQFRKNTRCDGKVILITGANTGIGKETARELLKRGGKVYIACRSLERANEARSDIIAQTGLGDIHVRQLDLSSMDSIRKFATGFLKEEQRLDLLINNAGVMACPKALTKDGFEQQLGVNHLGHFLLTNLLLDRLKESAPSRIINLSSLAHKYGKINRKDLNSEHSYNQVTAYCQSKLANVMFTRELAKRLQGTGVTAYAVHPGTVDTDLPRHMGSLFFLFDHKLVKPLLRVAFKTPLSGAQTTLYTALDEDLAEESGKYYADCREQKLSKYARNDEVAAWLWEESARMTRLEA</sequence>
<dbReference type="InterPro" id="IPR036291">
    <property type="entry name" value="NAD(P)-bd_dom_sf"/>
</dbReference>
<keyword evidence="2" id="KW-0694">RNA-binding</keyword>
<organism evidence="5 6">
    <name type="scientific">Anopheles stephensi</name>
    <name type="common">Indo-Pakistan malaria mosquito</name>
    <dbReference type="NCBI Taxonomy" id="30069"/>
    <lineage>
        <taxon>Eukaryota</taxon>
        <taxon>Metazoa</taxon>
        <taxon>Ecdysozoa</taxon>
        <taxon>Arthropoda</taxon>
        <taxon>Hexapoda</taxon>
        <taxon>Insecta</taxon>
        <taxon>Pterygota</taxon>
        <taxon>Neoptera</taxon>
        <taxon>Endopterygota</taxon>
        <taxon>Diptera</taxon>
        <taxon>Nematocera</taxon>
        <taxon>Culicoidea</taxon>
        <taxon>Culicidae</taxon>
        <taxon>Anophelinae</taxon>
        <taxon>Anopheles</taxon>
    </lineage>
</organism>
<dbReference type="PRINTS" id="PR00080">
    <property type="entry name" value="SDRFAMILY"/>
</dbReference>
<dbReference type="PROSITE" id="PS50084">
    <property type="entry name" value="KH_TYPE_1"/>
    <property type="match status" value="1"/>
</dbReference>
<accession>A0A182XZ38</accession>
<dbReference type="InterPro" id="IPR036612">
    <property type="entry name" value="KH_dom_type_1_sf"/>
</dbReference>
<dbReference type="PANTHER" id="PTHR43157:SF31">
    <property type="entry name" value="PHOSPHATIDYLINOSITOL-GLYCAN BIOSYNTHESIS CLASS F PROTEIN"/>
    <property type="match status" value="1"/>
</dbReference>
<dbReference type="InterPro" id="IPR004087">
    <property type="entry name" value="KH_dom"/>
</dbReference>
<reference evidence="6" key="1">
    <citation type="journal article" date="2014" name="Genome Biol.">
        <title>Genome analysis of a major urban malaria vector mosquito, Anopheles stephensi.</title>
        <authorList>
            <person name="Jiang X."/>
            <person name="Peery A."/>
            <person name="Hall A.B."/>
            <person name="Sharma A."/>
            <person name="Chen X.G."/>
            <person name="Waterhouse R.M."/>
            <person name="Komissarov A."/>
            <person name="Riehle M.M."/>
            <person name="Shouche Y."/>
            <person name="Sharakhova M.V."/>
            <person name="Lawson D."/>
            <person name="Pakpour N."/>
            <person name="Arensburger P."/>
            <person name="Davidson V.L."/>
            <person name="Eiglmeier K."/>
            <person name="Emrich S."/>
            <person name="George P."/>
            <person name="Kennedy R.C."/>
            <person name="Mane S.P."/>
            <person name="Maslen G."/>
            <person name="Oringanje C."/>
            <person name="Qi Y."/>
            <person name="Settlage R."/>
            <person name="Tojo M."/>
            <person name="Tubio J.M."/>
            <person name="Unger M.F."/>
            <person name="Wang B."/>
            <person name="Vernick K.D."/>
            <person name="Ribeiro J.M."/>
            <person name="James A.A."/>
            <person name="Michel K."/>
            <person name="Riehle M.A."/>
            <person name="Luckhart S."/>
            <person name="Sharakhov I.V."/>
            <person name="Tu Z."/>
        </authorList>
    </citation>
    <scope>NUCLEOTIDE SEQUENCE [LARGE SCALE GENOMIC DNA]</scope>
    <source>
        <strain evidence="6">Indian</strain>
    </source>
</reference>
<dbReference type="GO" id="GO:0003723">
    <property type="term" value="F:RNA binding"/>
    <property type="evidence" value="ECO:0007669"/>
    <property type="project" value="UniProtKB-UniRule"/>
</dbReference>
<evidence type="ECO:0000259" key="3">
    <source>
        <dbReference type="SMART" id="SM00322"/>
    </source>
</evidence>
<dbReference type="PRINTS" id="PR00081">
    <property type="entry name" value="GDHRDH"/>
</dbReference>
<evidence type="ECO:0000256" key="2">
    <source>
        <dbReference type="PROSITE-ProRule" id="PRU00117"/>
    </source>
</evidence>
<dbReference type="InterPro" id="IPR047538">
    <property type="entry name" value="KH-I_ASCC1"/>
</dbReference>
<dbReference type="CDD" id="cd22419">
    <property type="entry name" value="KH-I_ASCC1"/>
    <property type="match status" value="1"/>
</dbReference>
<dbReference type="VEuPathDB" id="VectorBase:ASTEI20_041936"/>
<dbReference type="InterPro" id="IPR004088">
    <property type="entry name" value="KH_dom_type_1"/>
</dbReference>
<dbReference type="Pfam" id="PF00013">
    <property type="entry name" value="KH_1"/>
    <property type="match status" value="1"/>
</dbReference>
<feature type="domain" description="K Homology" evidence="3">
    <location>
        <begin position="60"/>
        <end position="128"/>
    </location>
</feature>
<dbReference type="Proteomes" id="UP000076408">
    <property type="component" value="Unassembled WGS sequence"/>
</dbReference>
<evidence type="ECO:0000256" key="1">
    <source>
        <dbReference type="ARBA" id="ARBA00023002"/>
    </source>
</evidence>
<dbReference type="GO" id="GO:0016491">
    <property type="term" value="F:oxidoreductase activity"/>
    <property type="evidence" value="ECO:0007669"/>
    <property type="project" value="UniProtKB-KW"/>
</dbReference>
<proteinExistence type="predicted"/>
<dbReference type="STRING" id="30069.A0A182XZ38"/>
<evidence type="ECO:0000259" key="4">
    <source>
        <dbReference type="SMART" id="SM00822"/>
    </source>
</evidence>
<evidence type="ECO:0000313" key="5">
    <source>
        <dbReference type="EnsemblMetazoa" id="ASTEI01474-PA"/>
    </source>
</evidence>
<dbReference type="VEuPathDB" id="VectorBase:ASTEI20_031893"/>
<dbReference type="SUPFAM" id="SSF51735">
    <property type="entry name" value="NAD(P)-binding Rossmann-fold domains"/>
    <property type="match status" value="1"/>
</dbReference>
<dbReference type="Gene3D" id="3.40.50.720">
    <property type="entry name" value="NAD(P)-binding Rossmann-like Domain"/>
    <property type="match status" value="1"/>
</dbReference>
<dbReference type="Pfam" id="PF10469">
    <property type="entry name" value="AKAP7_NLS"/>
    <property type="match status" value="1"/>
</dbReference>
<dbReference type="Pfam" id="PF00106">
    <property type="entry name" value="adh_short"/>
    <property type="match status" value="1"/>
</dbReference>
<dbReference type="PANTHER" id="PTHR43157">
    <property type="entry name" value="PHOSPHATIDYLINOSITOL-GLYCAN BIOSYNTHESIS CLASS F PROTEIN-RELATED"/>
    <property type="match status" value="1"/>
</dbReference>
<keyword evidence="6" id="KW-1185">Reference proteome</keyword>
<reference evidence="5" key="2">
    <citation type="submission" date="2020-05" db="UniProtKB">
        <authorList>
            <consortium name="EnsemblMetazoa"/>
        </authorList>
    </citation>
    <scope>IDENTIFICATION</scope>
    <source>
        <strain evidence="5">Indian</strain>
    </source>
</reference>
<evidence type="ECO:0000313" key="6">
    <source>
        <dbReference type="Proteomes" id="UP000076408"/>
    </source>
</evidence>
<dbReference type="SUPFAM" id="SSF55144">
    <property type="entry name" value="LigT-like"/>
    <property type="match status" value="1"/>
</dbReference>
<dbReference type="AlphaFoldDB" id="A0A182XZ38"/>